<dbReference type="OrthoDB" id="428260at2759"/>
<dbReference type="PANTHER" id="PTHR43283">
    <property type="entry name" value="BETA-LACTAMASE-RELATED"/>
    <property type="match status" value="1"/>
</dbReference>
<evidence type="ECO:0000313" key="5">
    <source>
        <dbReference type="Proteomes" id="UP000754883"/>
    </source>
</evidence>
<comment type="caution">
    <text evidence="4">The sequence shown here is derived from an EMBL/GenBank/DDBJ whole genome shotgun (WGS) entry which is preliminary data.</text>
</comment>
<evidence type="ECO:0000256" key="2">
    <source>
        <dbReference type="ARBA" id="ARBA00022801"/>
    </source>
</evidence>
<evidence type="ECO:0000256" key="1">
    <source>
        <dbReference type="ARBA" id="ARBA00009009"/>
    </source>
</evidence>
<dbReference type="InterPro" id="IPR001466">
    <property type="entry name" value="Beta-lactam-related"/>
</dbReference>
<dbReference type="SUPFAM" id="SSF56601">
    <property type="entry name" value="beta-lactamase/transpeptidase-like"/>
    <property type="match status" value="1"/>
</dbReference>
<sequence>MAELDRILRQYTDPHTGVIHGATFVAVDNKGNDIYRKSFGQRKVNSNNGPALTPDTVTWIASLTKLTTSVAAMQVVERGLIGLDDDVRKVIPQLQNLKVILGFEGEGDQDPEINVDAQKGGPILEDVKGPITLRQLLTHSSGFCYDLRHPLLVKYSEWIGRQENMFSGTIEGLYHPLVFQPGTSWQYGPGLDWVGQVIEKLTGMNYDEYQQINIWEPLGAKDTTFYPAKSGVTEGDIHELAFRAEGEGPQNLKAGSSPWKFACRDALGGAGLFSTANDYSKLLSALLTGGGPLLSEPSIGELFSPQLGVSSMAALREFVIGEGPEGGKAWLYTQSPEEWKDVMEISHCLCGLSNAEDVAGRRRKNTINWDGLPNLVWFIDRESGVAATLFTQTMPMDDPPLRQLVLDLETALYTILAENNSGK</sequence>
<name>A0A9N9USZ8_9HYPO</name>
<dbReference type="AlphaFoldDB" id="A0A9N9USZ8"/>
<dbReference type="Gene3D" id="3.40.710.10">
    <property type="entry name" value="DD-peptidase/beta-lactamase superfamily"/>
    <property type="match status" value="1"/>
</dbReference>
<gene>
    <name evidence="4" type="ORF">CBYS24578_00016736</name>
</gene>
<protein>
    <recommendedName>
        <fullName evidence="3">Beta-lactamase-related domain-containing protein</fullName>
    </recommendedName>
</protein>
<keyword evidence="2" id="KW-0378">Hydrolase</keyword>
<reference evidence="5" key="1">
    <citation type="submission" date="2019-06" db="EMBL/GenBank/DDBJ databases">
        <authorList>
            <person name="Broberg M."/>
        </authorList>
    </citation>
    <scope>NUCLEOTIDE SEQUENCE [LARGE SCALE GENOMIC DNA]</scope>
</reference>
<dbReference type="PANTHER" id="PTHR43283:SF17">
    <property type="entry name" value="(LOVD), PUTATIVE (AFU_ORTHOLOGUE AFUA_5G00920)-RELATED"/>
    <property type="match status" value="1"/>
</dbReference>
<accession>A0A9N9USZ8</accession>
<dbReference type="EMBL" id="CABFNO020001545">
    <property type="protein sequence ID" value="CAG9997177.1"/>
    <property type="molecule type" value="Genomic_DNA"/>
</dbReference>
<dbReference type="InterPro" id="IPR050789">
    <property type="entry name" value="Diverse_Enzym_Activities"/>
</dbReference>
<proteinExistence type="inferred from homology"/>
<keyword evidence="5" id="KW-1185">Reference proteome</keyword>
<feature type="domain" description="Beta-lactamase-related" evidence="3">
    <location>
        <begin position="6"/>
        <end position="406"/>
    </location>
</feature>
<dbReference type="GO" id="GO:0016787">
    <property type="term" value="F:hydrolase activity"/>
    <property type="evidence" value="ECO:0007669"/>
    <property type="project" value="UniProtKB-KW"/>
</dbReference>
<dbReference type="InterPro" id="IPR012338">
    <property type="entry name" value="Beta-lactam/transpept-like"/>
</dbReference>
<evidence type="ECO:0000259" key="3">
    <source>
        <dbReference type="Pfam" id="PF00144"/>
    </source>
</evidence>
<dbReference type="Proteomes" id="UP000754883">
    <property type="component" value="Unassembled WGS sequence"/>
</dbReference>
<reference evidence="4 5" key="2">
    <citation type="submission" date="2021-10" db="EMBL/GenBank/DDBJ databases">
        <authorList>
            <person name="Piombo E."/>
        </authorList>
    </citation>
    <scope>NUCLEOTIDE SEQUENCE [LARGE SCALE GENOMIC DNA]</scope>
</reference>
<dbReference type="Pfam" id="PF00144">
    <property type="entry name" value="Beta-lactamase"/>
    <property type="match status" value="1"/>
</dbReference>
<evidence type="ECO:0000313" key="4">
    <source>
        <dbReference type="EMBL" id="CAG9997177.1"/>
    </source>
</evidence>
<organism evidence="4 5">
    <name type="scientific">Clonostachys byssicola</name>
    <dbReference type="NCBI Taxonomy" id="160290"/>
    <lineage>
        <taxon>Eukaryota</taxon>
        <taxon>Fungi</taxon>
        <taxon>Dikarya</taxon>
        <taxon>Ascomycota</taxon>
        <taxon>Pezizomycotina</taxon>
        <taxon>Sordariomycetes</taxon>
        <taxon>Hypocreomycetidae</taxon>
        <taxon>Hypocreales</taxon>
        <taxon>Bionectriaceae</taxon>
        <taxon>Clonostachys</taxon>
    </lineage>
</organism>
<comment type="similarity">
    <text evidence="1">Belongs to the class-A beta-lactamase family.</text>
</comment>